<comment type="subcellular location">
    <subcellularLocation>
        <location evidence="1">Cell membrane</location>
        <topology evidence="1">Multi-pass membrane protein</topology>
    </subcellularLocation>
</comment>
<dbReference type="STRING" id="1203610.HMPREF1536_05194"/>
<organism evidence="9 10">
    <name type="scientific">Parabacteroides gordonii MS-1 = DSM 23371</name>
    <dbReference type="NCBI Taxonomy" id="1203610"/>
    <lineage>
        <taxon>Bacteria</taxon>
        <taxon>Pseudomonadati</taxon>
        <taxon>Bacteroidota</taxon>
        <taxon>Bacteroidia</taxon>
        <taxon>Bacteroidales</taxon>
        <taxon>Tannerellaceae</taxon>
        <taxon>Parabacteroides</taxon>
    </lineage>
</organism>
<protein>
    <recommendedName>
        <fullName evidence="11">MBOAT family protein</fullName>
    </recommendedName>
</protein>
<evidence type="ECO:0008006" key="11">
    <source>
        <dbReference type="Google" id="ProtNLM"/>
    </source>
</evidence>
<comment type="caution">
    <text evidence="9">The sequence shown here is derived from an EMBL/GenBank/DDBJ whole genome shotgun (WGS) entry which is preliminary data.</text>
</comment>
<dbReference type="EMBL" id="AQHW01000029">
    <property type="protein sequence ID" value="KKB47550.1"/>
    <property type="molecule type" value="Genomic_DNA"/>
</dbReference>
<evidence type="ECO:0000313" key="9">
    <source>
        <dbReference type="EMBL" id="KKB47550.1"/>
    </source>
</evidence>
<accession>A0A0F5IQF3</accession>
<proteinExistence type="inferred from homology"/>
<feature type="transmembrane region" description="Helical" evidence="8">
    <location>
        <begin position="6"/>
        <end position="22"/>
    </location>
</feature>
<keyword evidence="5 8" id="KW-1133">Transmembrane helix</keyword>
<keyword evidence="7" id="KW-0808">Transferase</keyword>
<dbReference type="PANTHER" id="PTHR13285:SF18">
    <property type="entry name" value="PROTEIN-CYSTEINE N-PALMITOYLTRANSFERASE RASP"/>
    <property type="match status" value="1"/>
</dbReference>
<feature type="transmembrane region" description="Helical" evidence="8">
    <location>
        <begin position="325"/>
        <end position="348"/>
    </location>
</feature>
<dbReference type="HOGENOM" id="CLU_025255_0_1_10"/>
<keyword evidence="6 7" id="KW-0472">Membrane</keyword>
<feature type="transmembrane region" description="Helical" evidence="8">
    <location>
        <begin position="86"/>
        <end position="107"/>
    </location>
</feature>
<comment type="similarity">
    <text evidence="2 7">Belongs to the membrane-bound acyltransferase family.</text>
</comment>
<reference evidence="9 10" key="1">
    <citation type="submission" date="2013-04" db="EMBL/GenBank/DDBJ databases">
        <title>The Genome Sequence of Parabacteroides gordonii DSM 23371.</title>
        <authorList>
            <consortium name="The Broad Institute Genomics Platform"/>
            <person name="Earl A."/>
            <person name="Ward D."/>
            <person name="Feldgarden M."/>
            <person name="Gevers D."/>
            <person name="Martens E."/>
            <person name="Sakamoto M."/>
            <person name="Benno Y."/>
            <person name="Suzuki N."/>
            <person name="Matsunaga N."/>
            <person name="Koshihara K."/>
            <person name="Seki M."/>
            <person name="Komiya H."/>
            <person name="Walker B."/>
            <person name="Young S."/>
            <person name="Zeng Q."/>
            <person name="Gargeya S."/>
            <person name="Fitzgerald M."/>
            <person name="Haas B."/>
            <person name="Abouelleil A."/>
            <person name="Allen A.W."/>
            <person name="Alvarado L."/>
            <person name="Arachchi H.M."/>
            <person name="Berlin A.M."/>
            <person name="Chapman S.B."/>
            <person name="Gainer-Dewar J."/>
            <person name="Goldberg J."/>
            <person name="Griggs A."/>
            <person name="Gujja S."/>
            <person name="Hansen M."/>
            <person name="Howarth C."/>
            <person name="Imamovic A."/>
            <person name="Ireland A."/>
            <person name="Larimer J."/>
            <person name="McCowan C."/>
            <person name="Murphy C."/>
            <person name="Pearson M."/>
            <person name="Poon T.W."/>
            <person name="Priest M."/>
            <person name="Roberts A."/>
            <person name="Saif S."/>
            <person name="Shea T."/>
            <person name="Sisk P."/>
            <person name="Sykes S."/>
            <person name="Wortman J."/>
            <person name="Nusbaum C."/>
            <person name="Birren B."/>
        </authorList>
    </citation>
    <scope>NUCLEOTIDE SEQUENCE [LARGE SCALE GENOMIC DNA]</scope>
    <source>
        <strain evidence="9 10">MS-1</strain>
    </source>
</reference>
<feature type="transmembrane region" description="Helical" evidence="8">
    <location>
        <begin position="51"/>
        <end position="70"/>
    </location>
</feature>
<keyword evidence="3 7" id="KW-1003">Cell membrane</keyword>
<gene>
    <name evidence="9" type="ORF">HMPREF1536_05194</name>
</gene>
<feature type="transmembrane region" description="Helical" evidence="8">
    <location>
        <begin position="460"/>
        <end position="479"/>
    </location>
</feature>
<dbReference type="InterPro" id="IPR024194">
    <property type="entry name" value="Ac/AlaTfrase_AlgI/DltB"/>
</dbReference>
<evidence type="ECO:0000256" key="5">
    <source>
        <dbReference type="ARBA" id="ARBA00022989"/>
    </source>
</evidence>
<keyword evidence="10" id="KW-1185">Reference proteome</keyword>
<dbReference type="GO" id="GO:0042121">
    <property type="term" value="P:alginic acid biosynthetic process"/>
    <property type="evidence" value="ECO:0007669"/>
    <property type="project" value="InterPro"/>
</dbReference>
<dbReference type="RefSeq" id="WP_028727960.1">
    <property type="nucleotide sequence ID" value="NZ_AUAE01000025.1"/>
</dbReference>
<dbReference type="InterPro" id="IPR028362">
    <property type="entry name" value="AlgI"/>
</dbReference>
<evidence type="ECO:0000256" key="8">
    <source>
        <dbReference type="SAM" id="Phobius"/>
    </source>
</evidence>
<dbReference type="PIRSF" id="PIRSF016636">
    <property type="entry name" value="AlgI_DltB"/>
    <property type="match status" value="1"/>
</dbReference>
<evidence type="ECO:0000313" key="10">
    <source>
        <dbReference type="Proteomes" id="UP000033035"/>
    </source>
</evidence>
<feature type="transmembrane region" description="Helical" evidence="8">
    <location>
        <begin position="127"/>
        <end position="148"/>
    </location>
</feature>
<evidence type="ECO:0000256" key="1">
    <source>
        <dbReference type="ARBA" id="ARBA00004651"/>
    </source>
</evidence>
<sequence length="489" mass="57077">MLFNSMEFGVFLPIVFLLYWFVFGRNLKLQNLFIVAVSYLFYGWWDVRFLFLIALTTLVSFISGRLIAYFRKKDSGKADRWFNNRAWLVSVGNIIFNLGILGYFKYYDFFVTSFVEASHLLGISLQVRTLGLVLPVGISFYTFQALSYTIDVYKGKMEATNDIVSFFAYVSFFPQLVAGPIERATQLLPQFYKERIFSYPAAVDGLRQILWGLFKKVVVADSCAAFVDQIYADYITKPSLSLILAAVCFSIQIYCDFSGYSDIAIGTARLFGIRLMKNFNVPYFSRDIAEFWRRWHISLTTWFRDYVYIPLGGSRGNRWQSVRNTLIIFTLSGFWHGANLTFLFWGFFNGLLFLPLLLGKKNRRHIDMPGEGKVLPSPGEAVSIFWTFILVTVGWIFFRSETITQAFDYLSKICSFSSVADWSLALIPKKIYFFILVLFLCEWFQRDKDHVLQIDMFPRWGRYMVYYSIVMALFFLTKLEDVPFIYFQF</sequence>
<dbReference type="GO" id="GO:0005886">
    <property type="term" value="C:plasma membrane"/>
    <property type="evidence" value="ECO:0007669"/>
    <property type="project" value="UniProtKB-SubCell"/>
</dbReference>
<dbReference type="PIRSF" id="PIRSF500217">
    <property type="entry name" value="AlgI"/>
    <property type="match status" value="1"/>
</dbReference>
<dbReference type="Proteomes" id="UP000033035">
    <property type="component" value="Unassembled WGS sequence"/>
</dbReference>
<dbReference type="Pfam" id="PF03062">
    <property type="entry name" value="MBOAT"/>
    <property type="match status" value="1"/>
</dbReference>
<dbReference type="InterPro" id="IPR051085">
    <property type="entry name" value="MB_O-acyltransferase"/>
</dbReference>
<evidence type="ECO:0000256" key="4">
    <source>
        <dbReference type="ARBA" id="ARBA00022692"/>
    </source>
</evidence>
<dbReference type="GO" id="GO:0016746">
    <property type="term" value="F:acyltransferase activity"/>
    <property type="evidence" value="ECO:0007669"/>
    <property type="project" value="UniProtKB-KW"/>
</dbReference>
<evidence type="ECO:0000256" key="6">
    <source>
        <dbReference type="ARBA" id="ARBA00023136"/>
    </source>
</evidence>
<dbReference type="InterPro" id="IPR004299">
    <property type="entry name" value="MBOAT_fam"/>
</dbReference>
<evidence type="ECO:0000256" key="3">
    <source>
        <dbReference type="ARBA" id="ARBA00022475"/>
    </source>
</evidence>
<dbReference type="PANTHER" id="PTHR13285">
    <property type="entry name" value="ACYLTRANSFERASE"/>
    <property type="match status" value="1"/>
</dbReference>
<feature type="transmembrane region" description="Helical" evidence="8">
    <location>
        <begin position="419"/>
        <end position="440"/>
    </location>
</feature>
<dbReference type="AlphaFoldDB" id="A0A0F5IQF3"/>
<evidence type="ECO:0000256" key="7">
    <source>
        <dbReference type="PIRNR" id="PIRNR016636"/>
    </source>
</evidence>
<evidence type="ECO:0000256" key="2">
    <source>
        <dbReference type="ARBA" id="ARBA00010323"/>
    </source>
</evidence>
<keyword evidence="4 8" id="KW-0812">Transmembrane</keyword>
<dbReference type="PATRIC" id="fig|1203610.3.peg.5310"/>
<name>A0A0F5IQF3_9BACT</name>
<keyword evidence="7" id="KW-0012">Acyltransferase</keyword>
<feature type="transmembrane region" description="Helical" evidence="8">
    <location>
        <begin position="381"/>
        <end position="398"/>
    </location>
</feature>